<organism evidence="1 2">
    <name type="scientific">Aequorivita lipolytica</name>
    <dbReference type="NCBI Taxonomy" id="153267"/>
    <lineage>
        <taxon>Bacteria</taxon>
        <taxon>Pseudomonadati</taxon>
        <taxon>Bacteroidota</taxon>
        <taxon>Flavobacteriia</taxon>
        <taxon>Flavobacteriales</taxon>
        <taxon>Flavobacteriaceae</taxon>
        <taxon>Aequorivita</taxon>
    </lineage>
</organism>
<reference evidence="1 2" key="1">
    <citation type="submission" date="2019-08" db="EMBL/GenBank/DDBJ databases">
        <title>Genome of Aequorivita lipolytica Y10-2 (type strain).</title>
        <authorList>
            <person name="Bowman J.P."/>
        </authorList>
    </citation>
    <scope>NUCLEOTIDE SEQUENCE [LARGE SCALE GENOMIC DNA]</scope>
    <source>
        <strain evidence="1 2">Y10-2</strain>
    </source>
</reference>
<sequence>MIDITFSTAKDMIFAQIIGNTLTINYLKKKVSRKKRKPFVIKQKKSPLKWTGTKVDLVELVYALQASGMINNGQANLADLATAFETLFQKDMTDFYRVFLEIRNRKSNQSKLLDLLKRSLLQRIIEIDA</sequence>
<comment type="caution">
    <text evidence="1">The sequence shown here is derived from an EMBL/GenBank/DDBJ whole genome shotgun (WGS) entry which is preliminary data.</text>
</comment>
<accession>A0A5C6YP09</accession>
<protein>
    <recommendedName>
        <fullName evidence="3">RteC protein</fullName>
    </recommendedName>
</protein>
<dbReference type="Pfam" id="PF09357">
    <property type="entry name" value="RteC"/>
    <property type="match status" value="1"/>
</dbReference>
<keyword evidence="2" id="KW-1185">Reference proteome</keyword>
<dbReference type="OrthoDB" id="790983at2"/>
<dbReference type="EMBL" id="VORU01000007">
    <property type="protein sequence ID" value="TXD68957.1"/>
    <property type="molecule type" value="Genomic_DNA"/>
</dbReference>
<evidence type="ECO:0000313" key="2">
    <source>
        <dbReference type="Proteomes" id="UP000321945"/>
    </source>
</evidence>
<name>A0A5C6YP09_9FLAO</name>
<gene>
    <name evidence="1" type="ORF">ESV24_09385</name>
</gene>
<dbReference type="RefSeq" id="WP_111816392.1">
    <property type="nucleotide sequence ID" value="NZ_CBCRZQ010000008.1"/>
</dbReference>
<dbReference type="InterPro" id="IPR018534">
    <property type="entry name" value="Tet_reg_excision_RteC"/>
</dbReference>
<evidence type="ECO:0000313" key="1">
    <source>
        <dbReference type="EMBL" id="TXD68957.1"/>
    </source>
</evidence>
<dbReference type="AlphaFoldDB" id="A0A5C6YP09"/>
<proteinExistence type="predicted"/>
<evidence type="ECO:0008006" key="3">
    <source>
        <dbReference type="Google" id="ProtNLM"/>
    </source>
</evidence>
<dbReference type="Proteomes" id="UP000321945">
    <property type="component" value="Unassembled WGS sequence"/>
</dbReference>